<reference evidence="2" key="1">
    <citation type="submission" date="2022-06" db="EMBL/GenBank/DDBJ databases">
        <authorList>
            <consortium name="SYNGENTA / RWTH Aachen University"/>
        </authorList>
    </citation>
    <scope>NUCLEOTIDE SEQUENCE</scope>
</reference>
<name>A0AAV0AGC7_PHAPC</name>
<organism evidence="2 3">
    <name type="scientific">Phakopsora pachyrhizi</name>
    <name type="common">Asian soybean rust disease fungus</name>
    <dbReference type="NCBI Taxonomy" id="170000"/>
    <lineage>
        <taxon>Eukaryota</taxon>
        <taxon>Fungi</taxon>
        <taxon>Dikarya</taxon>
        <taxon>Basidiomycota</taxon>
        <taxon>Pucciniomycotina</taxon>
        <taxon>Pucciniomycetes</taxon>
        <taxon>Pucciniales</taxon>
        <taxon>Phakopsoraceae</taxon>
        <taxon>Phakopsora</taxon>
    </lineage>
</organism>
<accession>A0AAV0AGC7</accession>
<dbReference type="EMBL" id="CALTRL010000230">
    <property type="protein sequence ID" value="CAH7667254.1"/>
    <property type="molecule type" value="Genomic_DNA"/>
</dbReference>
<evidence type="ECO:0000313" key="3">
    <source>
        <dbReference type="Proteomes" id="UP001153365"/>
    </source>
</evidence>
<feature type="compositionally biased region" description="Pro residues" evidence="1">
    <location>
        <begin position="315"/>
        <end position="327"/>
    </location>
</feature>
<dbReference type="AlphaFoldDB" id="A0AAV0AGC7"/>
<comment type="caution">
    <text evidence="2">The sequence shown here is derived from an EMBL/GenBank/DDBJ whole genome shotgun (WGS) entry which is preliminary data.</text>
</comment>
<feature type="region of interest" description="Disordered" evidence="1">
    <location>
        <begin position="298"/>
        <end position="327"/>
    </location>
</feature>
<proteinExistence type="predicted"/>
<keyword evidence="3" id="KW-1185">Reference proteome</keyword>
<evidence type="ECO:0000256" key="1">
    <source>
        <dbReference type="SAM" id="MobiDB-lite"/>
    </source>
</evidence>
<evidence type="ECO:0000313" key="2">
    <source>
        <dbReference type="EMBL" id="CAH7667254.1"/>
    </source>
</evidence>
<protein>
    <submittedName>
        <fullName evidence="2">Uncharacterized protein</fullName>
    </submittedName>
</protein>
<dbReference type="Proteomes" id="UP001153365">
    <property type="component" value="Unassembled WGS sequence"/>
</dbReference>
<sequence>MRNEDESSEDKGFRINKISTVPRKETIVIPLATDERCWFRCRQTNAGRVRSQDPYCSMFCYYSNNLPLIRVETDSILKNKRSDQSSSLDVRIDKTENDERTKGCSSNKCSDAGRHDDEWDRLIDRYSVSFLEGKFIYFASGKPAIVRHLGSMKRLGSMEEDWELEQLRLDQQKSLQIDKHLKTERVSHNPNQTSRGLMALAYHRDYERLINLSYSFASGLASVHCHFEKIYGPAYKILNKLPTSISQLLDPDQRETPSQFLLINKLFKRSIMIDSIDLMNRSVDSVSEVMSRLSKRYLSSLSKDGSGSDGRKRPPGSPSSPPPTTHN</sequence>
<gene>
    <name evidence="2" type="ORF">PPACK8108_LOCUS1658</name>
</gene>
<feature type="compositionally biased region" description="Basic and acidic residues" evidence="1">
    <location>
        <begin position="90"/>
        <end position="102"/>
    </location>
</feature>
<feature type="region of interest" description="Disordered" evidence="1">
    <location>
        <begin position="87"/>
        <end position="113"/>
    </location>
</feature>